<dbReference type="AlphaFoldDB" id="A0A1G6NCA2"/>
<evidence type="ECO:0000313" key="2">
    <source>
        <dbReference type="Proteomes" id="UP000199387"/>
    </source>
</evidence>
<organism evidence="1 2">
    <name type="scientific">Melghirimyces thermohalophilus</name>
    <dbReference type="NCBI Taxonomy" id="1236220"/>
    <lineage>
        <taxon>Bacteria</taxon>
        <taxon>Bacillati</taxon>
        <taxon>Bacillota</taxon>
        <taxon>Bacilli</taxon>
        <taxon>Bacillales</taxon>
        <taxon>Thermoactinomycetaceae</taxon>
        <taxon>Melghirimyces</taxon>
    </lineage>
</organism>
<reference evidence="1 2" key="1">
    <citation type="submission" date="2016-10" db="EMBL/GenBank/DDBJ databases">
        <authorList>
            <person name="de Groot N.N."/>
        </authorList>
    </citation>
    <scope>NUCLEOTIDE SEQUENCE [LARGE SCALE GENOMIC DNA]</scope>
    <source>
        <strain evidence="1 2">DSM 45514</strain>
    </source>
</reference>
<dbReference type="RefSeq" id="WP_091570521.1">
    <property type="nucleotide sequence ID" value="NZ_FMZA01000012.1"/>
</dbReference>
<gene>
    <name evidence="1" type="ORF">SAMN04488112_11274</name>
</gene>
<keyword evidence="2" id="KW-1185">Reference proteome</keyword>
<sequence>MSKHRRGKPLERKWVSAVQRTVNHVVKGFYDSEPSQRTGLRVLELIEENWTALPSFFESHFRYYEVLLKTTDHLLQGLLPNRDHPSIVMEKEKEHLSEPVMVWNSKTCLLRTYQVEIPCDVKDLQQVQCLNICETLPDVLEVFHVLSGRTTQIPLKHHSPRKCIV</sequence>
<protein>
    <submittedName>
        <fullName evidence="1">Uncharacterized protein</fullName>
    </submittedName>
</protein>
<name>A0A1G6NCA2_9BACL</name>
<accession>A0A1G6NCA2</accession>
<dbReference type="EMBL" id="FMZA01000012">
    <property type="protein sequence ID" value="SDC64795.1"/>
    <property type="molecule type" value="Genomic_DNA"/>
</dbReference>
<evidence type="ECO:0000313" key="1">
    <source>
        <dbReference type="EMBL" id="SDC64795.1"/>
    </source>
</evidence>
<proteinExistence type="predicted"/>
<dbReference type="OrthoDB" id="2989298at2"/>
<dbReference type="Proteomes" id="UP000199387">
    <property type="component" value="Unassembled WGS sequence"/>
</dbReference>